<dbReference type="PROSITE" id="PS51671">
    <property type="entry name" value="ACT"/>
    <property type="match status" value="1"/>
</dbReference>
<keyword evidence="11" id="KW-1185">Reference proteome</keyword>
<dbReference type="GO" id="GO:0005524">
    <property type="term" value="F:ATP binding"/>
    <property type="evidence" value="ECO:0007669"/>
    <property type="project" value="UniProtKB-KW"/>
</dbReference>
<dbReference type="OrthoDB" id="4323675at2759"/>
<name>A0A8E2JY75_9PEZI</name>
<evidence type="ECO:0000256" key="2">
    <source>
        <dbReference type="ARBA" id="ARBA00022679"/>
    </source>
</evidence>
<proteinExistence type="inferred from homology"/>
<dbReference type="PANTHER" id="PTHR21499">
    <property type="entry name" value="ASPARTATE KINASE"/>
    <property type="match status" value="1"/>
</dbReference>
<dbReference type="PROSITE" id="PS00324">
    <property type="entry name" value="ASPARTOKINASE"/>
    <property type="match status" value="1"/>
</dbReference>
<dbReference type="FunFam" id="3.40.1160.10:FF:000023">
    <property type="entry name" value="Probable aspartokinase"/>
    <property type="match status" value="1"/>
</dbReference>
<dbReference type="EMBL" id="KV748638">
    <property type="protein sequence ID" value="OCL14000.1"/>
    <property type="molecule type" value="Genomic_DNA"/>
</dbReference>
<dbReference type="InterPro" id="IPR045865">
    <property type="entry name" value="ACT-like_dom_sf"/>
</dbReference>
<comment type="catalytic activity">
    <reaction evidence="6 7">
        <text>L-aspartate + ATP = 4-phospho-L-aspartate + ADP</text>
        <dbReference type="Rhea" id="RHEA:23776"/>
        <dbReference type="ChEBI" id="CHEBI:29991"/>
        <dbReference type="ChEBI" id="CHEBI:30616"/>
        <dbReference type="ChEBI" id="CHEBI:57535"/>
        <dbReference type="ChEBI" id="CHEBI:456216"/>
        <dbReference type="EC" id="2.7.2.4"/>
    </reaction>
</comment>
<dbReference type="InterPro" id="IPR002912">
    <property type="entry name" value="ACT_dom"/>
</dbReference>
<evidence type="ECO:0000256" key="6">
    <source>
        <dbReference type="ARBA" id="ARBA00047872"/>
    </source>
</evidence>
<dbReference type="InterPro" id="IPR054352">
    <property type="entry name" value="ACT_Aspartokinase"/>
</dbReference>
<dbReference type="Proteomes" id="UP000250140">
    <property type="component" value="Unassembled WGS sequence"/>
</dbReference>
<dbReference type="Gene3D" id="3.30.70.260">
    <property type="match status" value="2"/>
</dbReference>
<evidence type="ECO:0000313" key="10">
    <source>
        <dbReference type="EMBL" id="OCL14000.1"/>
    </source>
</evidence>
<feature type="region of interest" description="Disordered" evidence="8">
    <location>
        <begin position="1"/>
        <end position="21"/>
    </location>
</feature>
<feature type="compositionally biased region" description="Basic and acidic residues" evidence="8">
    <location>
        <begin position="12"/>
        <end position="21"/>
    </location>
</feature>
<reference evidence="10 11" key="1">
    <citation type="journal article" date="2016" name="Nat. Commun.">
        <title>Ectomycorrhizal ecology is imprinted in the genome of the dominant symbiotic fungus Cenococcum geophilum.</title>
        <authorList>
            <consortium name="DOE Joint Genome Institute"/>
            <person name="Peter M."/>
            <person name="Kohler A."/>
            <person name="Ohm R.A."/>
            <person name="Kuo A."/>
            <person name="Krutzmann J."/>
            <person name="Morin E."/>
            <person name="Arend M."/>
            <person name="Barry K.W."/>
            <person name="Binder M."/>
            <person name="Choi C."/>
            <person name="Clum A."/>
            <person name="Copeland A."/>
            <person name="Grisel N."/>
            <person name="Haridas S."/>
            <person name="Kipfer T."/>
            <person name="LaButti K."/>
            <person name="Lindquist E."/>
            <person name="Lipzen A."/>
            <person name="Maire R."/>
            <person name="Meier B."/>
            <person name="Mihaltcheva S."/>
            <person name="Molinier V."/>
            <person name="Murat C."/>
            <person name="Poggeler S."/>
            <person name="Quandt C.A."/>
            <person name="Sperisen C."/>
            <person name="Tritt A."/>
            <person name="Tisserant E."/>
            <person name="Crous P.W."/>
            <person name="Henrissat B."/>
            <person name="Nehls U."/>
            <person name="Egli S."/>
            <person name="Spatafora J.W."/>
            <person name="Grigoriev I.V."/>
            <person name="Martin F.M."/>
        </authorList>
    </citation>
    <scope>NUCLEOTIDE SEQUENCE [LARGE SCALE GENOMIC DNA]</scope>
    <source>
        <strain evidence="10 11">CBS 207.34</strain>
    </source>
</reference>
<dbReference type="EC" id="2.7.2.4" evidence="7"/>
<dbReference type="SUPFAM" id="SSF53633">
    <property type="entry name" value="Carbamate kinase-like"/>
    <property type="match status" value="1"/>
</dbReference>
<dbReference type="SUPFAM" id="SSF55021">
    <property type="entry name" value="ACT-like"/>
    <property type="match status" value="2"/>
</dbReference>
<evidence type="ECO:0000256" key="7">
    <source>
        <dbReference type="RuleBase" id="RU003448"/>
    </source>
</evidence>
<comment type="similarity">
    <text evidence="1 7">Belongs to the aspartokinase family.</text>
</comment>
<accession>A0A8E2JY75</accession>
<evidence type="ECO:0000256" key="8">
    <source>
        <dbReference type="SAM" id="MobiDB-lite"/>
    </source>
</evidence>
<evidence type="ECO:0000259" key="9">
    <source>
        <dbReference type="PROSITE" id="PS51671"/>
    </source>
</evidence>
<dbReference type="GO" id="GO:0005829">
    <property type="term" value="C:cytosol"/>
    <property type="evidence" value="ECO:0007669"/>
    <property type="project" value="TreeGrafter"/>
</dbReference>
<dbReference type="Gene3D" id="3.40.1160.10">
    <property type="entry name" value="Acetylglutamate kinase-like"/>
    <property type="match status" value="1"/>
</dbReference>
<evidence type="ECO:0000256" key="3">
    <source>
        <dbReference type="ARBA" id="ARBA00022741"/>
    </source>
</evidence>
<dbReference type="InterPro" id="IPR036393">
    <property type="entry name" value="AceGlu_kinase-like_sf"/>
</dbReference>
<keyword evidence="3" id="KW-0547">Nucleotide-binding</keyword>
<dbReference type="Pfam" id="PF22468">
    <property type="entry name" value="ACT_9"/>
    <property type="match status" value="1"/>
</dbReference>
<evidence type="ECO:0000256" key="1">
    <source>
        <dbReference type="ARBA" id="ARBA00010122"/>
    </source>
</evidence>
<gene>
    <name evidence="10" type="ORF">AOQ84DRAFT_435969</name>
</gene>
<dbReference type="InterPro" id="IPR001048">
    <property type="entry name" value="Asp/Glu/Uridylate_kinase"/>
</dbReference>
<dbReference type="InterPro" id="IPR018042">
    <property type="entry name" value="Aspartate_kinase_CS"/>
</dbReference>
<dbReference type="FunFam" id="3.30.70.260:FF:000033">
    <property type="entry name" value="Aspartokinase"/>
    <property type="match status" value="1"/>
</dbReference>
<dbReference type="InterPro" id="IPR001341">
    <property type="entry name" value="Asp_kinase"/>
</dbReference>
<keyword evidence="5" id="KW-0067">ATP-binding</keyword>
<evidence type="ECO:0000313" key="11">
    <source>
        <dbReference type="Proteomes" id="UP000250140"/>
    </source>
</evidence>
<feature type="domain" description="ACT" evidence="9">
    <location>
        <begin position="465"/>
        <end position="528"/>
    </location>
</feature>
<dbReference type="AlphaFoldDB" id="A0A8E2JY75"/>
<keyword evidence="4 7" id="KW-0418">Kinase</keyword>
<keyword evidence="2 7" id="KW-0808">Transferase</keyword>
<organism evidence="10 11">
    <name type="scientific">Glonium stellatum</name>
    <dbReference type="NCBI Taxonomy" id="574774"/>
    <lineage>
        <taxon>Eukaryota</taxon>
        <taxon>Fungi</taxon>
        <taxon>Dikarya</taxon>
        <taxon>Ascomycota</taxon>
        <taxon>Pezizomycotina</taxon>
        <taxon>Dothideomycetes</taxon>
        <taxon>Pleosporomycetidae</taxon>
        <taxon>Gloniales</taxon>
        <taxon>Gloniaceae</taxon>
        <taxon>Glonium</taxon>
    </lineage>
</organism>
<dbReference type="PANTHER" id="PTHR21499:SF59">
    <property type="entry name" value="ASPARTOKINASE"/>
    <property type="match status" value="1"/>
</dbReference>
<protein>
    <recommendedName>
        <fullName evidence="7">Aspartokinase</fullName>
        <ecNumber evidence="7">2.7.2.4</ecNumber>
    </recommendedName>
</protein>
<dbReference type="Pfam" id="PF00696">
    <property type="entry name" value="AA_kinase"/>
    <property type="match status" value="1"/>
</dbReference>
<dbReference type="GO" id="GO:0009090">
    <property type="term" value="P:homoserine biosynthetic process"/>
    <property type="evidence" value="ECO:0007669"/>
    <property type="project" value="TreeGrafter"/>
</dbReference>
<dbReference type="NCBIfam" id="TIGR00657">
    <property type="entry name" value="asp_kinases"/>
    <property type="match status" value="1"/>
</dbReference>
<dbReference type="GO" id="GO:0009089">
    <property type="term" value="P:lysine biosynthetic process via diaminopimelate"/>
    <property type="evidence" value="ECO:0007669"/>
    <property type="project" value="TreeGrafter"/>
</dbReference>
<evidence type="ECO:0000256" key="4">
    <source>
        <dbReference type="ARBA" id="ARBA00022777"/>
    </source>
</evidence>
<sequence>MSATLTNGYHPGSERTAHQEEKNLPGGWVVLKFGGTSVGKFAENIASIVQTGLKGNRTAIVCSARSSNTKLEGTTNRLLRAARAAESAGSRQYDEIVEAIRLDHLQAGKDAIKSEKVLAAYTEDVNAECDSLIKILESAQHLEEVTHRAEDKIVSKGEKLSCQYMTAILQDRGVNAQYVDLSDVVKFTVADKGLNEQFYLDLAEALAQEVYACGDKVPVITGYFGSVPGGILNSIGRGYTDLCAALVAVGTKATELQVWKEVDGIFTADPRKVPTARLLHSVTPAEAAELTFYGSEVIHPFTMEQVIRARIPIRIKNVMNPRNSGTVIFPDAIEEINPRAPLHDPRLFRTRSSSGISQLQRPKRPTAVTIKHKIVVLNVHSNKRTRAHGFLMNIFSVLDKWHLSVDLISSSEVHVSMALHSESAMLSGGGEDEYMIQDEDLRGAITDLSEYGTIDIVPDMAIVSLVGRQLKNMVGISGRFFSVLGENNINIEMISQGASEINISCVIEEREADRALNVVHTCLFTFLE</sequence>
<evidence type="ECO:0000256" key="5">
    <source>
        <dbReference type="ARBA" id="ARBA00022840"/>
    </source>
</evidence>
<dbReference type="GO" id="GO:0004072">
    <property type="term" value="F:aspartate kinase activity"/>
    <property type="evidence" value="ECO:0007669"/>
    <property type="project" value="UniProtKB-EC"/>
</dbReference>